<comment type="caution">
    <text evidence="2">The sequence shown here is derived from an EMBL/GenBank/DDBJ whole genome shotgun (WGS) entry which is preliminary data.</text>
</comment>
<evidence type="ECO:0000256" key="1">
    <source>
        <dbReference type="SAM" id="MobiDB-lite"/>
    </source>
</evidence>
<evidence type="ECO:0000313" key="3">
    <source>
        <dbReference type="Proteomes" id="UP000076837"/>
    </source>
</evidence>
<dbReference type="STRING" id="5454.A0A163D3X6"/>
<proteinExistence type="predicted"/>
<keyword evidence="3" id="KW-1185">Reference proteome</keyword>
<feature type="compositionally biased region" description="Low complexity" evidence="1">
    <location>
        <begin position="89"/>
        <end position="124"/>
    </location>
</feature>
<protein>
    <submittedName>
        <fullName evidence="2">Uncharacterized protein</fullName>
    </submittedName>
</protein>
<dbReference type="OrthoDB" id="3799742at2759"/>
<dbReference type="EMBL" id="JYNV01000205">
    <property type="protein sequence ID" value="KZM22891.1"/>
    <property type="molecule type" value="Genomic_DNA"/>
</dbReference>
<evidence type="ECO:0000313" key="2">
    <source>
        <dbReference type="EMBL" id="KZM22891.1"/>
    </source>
</evidence>
<sequence>MFVSVKERARQIANGQFSAAPTGAPVASLIDLTPEPKPGSVATAKKSSSKDTPANAQASSSKTKSSKTAPTKEPTLQVATPKATPPPTTVLTTTLLNPTLPNLTLPRTTLPRTTSPAKASTPKKPSSKTKATKEPTSKPSSPKIGSPKPTSSSQAASQAKAPSTPKLTSSPKPAVAAKPASAKTPSTPPQSKRSKSPPKRVDSPISDPDADALTMLKSACLKQVSGVTGLGGRRLTVVPKQRSSGAWYVALKDATSDRYLTMWTHRDKTFDTPEEALEAYLAFAIRMRDGVRWFPVGARAGSPKGKGR</sequence>
<feature type="region of interest" description="Disordered" evidence="1">
    <location>
        <begin position="13"/>
        <end position="210"/>
    </location>
</feature>
<accession>A0A163D3X6</accession>
<feature type="compositionally biased region" description="Low complexity" evidence="1">
    <location>
        <begin position="137"/>
        <end position="191"/>
    </location>
</feature>
<reference evidence="2 3" key="1">
    <citation type="journal article" date="2016" name="Sci. Rep.">
        <title>Draft genome sequencing and secretome analysis of fungal phytopathogen Ascochyta rabiei provides insight into the necrotrophic effector repertoire.</title>
        <authorList>
            <person name="Verma S."/>
            <person name="Gazara R.K."/>
            <person name="Nizam S."/>
            <person name="Parween S."/>
            <person name="Chattopadhyay D."/>
            <person name="Verma P.K."/>
        </authorList>
    </citation>
    <scope>NUCLEOTIDE SEQUENCE [LARGE SCALE GENOMIC DNA]</scope>
    <source>
        <strain evidence="2 3">ArDII</strain>
    </source>
</reference>
<name>A0A163D3X6_DIDRA</name>
<gene>
    <name evidence="2" type="ORF">ST47_g5994</name>
</gene>
<feature type="compositionally biased region" description="Low complexity" evidence="1">
    <location>
        <begin position="58"/>
        <end position="75"/>
    </location>
</feature>
<dbReference type="AlphaFoldDB" id="A0A163D3X6"/>
<dbReference type="Proteomes" id="UP000076837">
    <property type="component" value="Unassembled WGS sequence"/>
</dbReference>
<organism evidence="2 3">
    <name type="scientific">Didymella rabiei</name>
    <name type="common">Chickpea ascochyta blight fungus</name>
    <name type="synonym">Mycosphaerella rabiei</name>
    <dbReference type="NCBI Taxonomy" id="5454"/>
    <lineage>
        <taxon>Eukaryota</taxon>
        <taxon>Fungi</taxon>
        <taxon>Dikarya</taxon>
        <taxon>Ascomycota</taxon>
        <taxon>Pezizomycotina</taxon>
        <taxon>Dothideomycetes</taxon>
        <taxon>Pleosporomycetidae</taxon>
        <taxon>Pleosporales</taxon>
        <taxon>Pleosporineae</taxon>
        <taxon>Didymellaceae</taxon>
        <taxon>Ascochyta</taxon>
    </lineage>
</organism>